<feature type="domain" description="C2H2-type" evidence="7">
    <location>
        <begin position="462"/>
        <end position="496"/>
    </location>
</feature>
<dbReference type="PROSITE" id="PS50157">
    <property type="entry name" value="ZINC_FINGER_C2H2_2"/>
    <property type="match status" value="3"/>
</dbReference>
<feature type="region of interest" description="Disordered" evidence="5">
    <location>
        <begin position="262"/>
        <end position="285"/>
    </location>
</feature>
<evidence type="ECO:0000259" key="7">
    <source>
        <dbReference type="PROSITE" id="PS50157"/>
    </source>
</evidence>
<dbReference type="GO" id="GO:0000981">
    <property type="term" value="F:DNA-binding transcription factor activity, RNA polymerase II-specific"/>
    <property type="evidence" value="ECO:0007669"/>
    <property type="project" value="TreeGrafter"/>
</dbReference>
<feature type="domain" description="Myb-like" evidence="6">
    <location>
        <begin position="163"/>
        <end position="206"/>
    </location>
</feature>
<evidence type="ECO:0000256" key="5">
    <source>
        <dbReference type="SAM" id="MobiDB-lite"/>
    </source>
</evidence>
<evidence type="ECO:0000313" key="10">
    <source>
        <dbReference type="Proteomes" id="UP000789405"/>
    </source>
</evidence>
<dbReference type="Gene3D" id="1.10.10.60">
    <property type="entry name" value="Homeodomain-like"/>
    <property type="match status" value="1"/>
</dbReference>
<dbReference type="CDD" id="cd00167">
    <property type="entry name" value="SANT"/>
    <property type="match status" value="1"/>
</dbReference>
<reference evidence="9" key="1">
    <citation type="submission" date="2021-06" db="EMBL/GenBank/DDBJ databases">
        <authorList>
            <person name="Kallberg Y."/>
            <person name="Tangrot J."/>
            <person name="Rosling A."/>
        </authorList>
    </citation>
    <scope>NUCLEOTIDE SEQUENCE</scope>
    <source>
        <strain evidence="9">MA453B</strain>
    </source>
</reference>
<dbReference type="PROSITE" id="PS00028">
    <property type="entry name" value="ZINC_FINGER_C2H2_1"/>
    <property type="match status" value="2"/>
</dbReference>
<dbReference type="OrthoDB" id="8922241at2759"/>
<dbReference type="InterPro" id="IPR009057">
    <property type="entry name" value="Homeodomain-like_sf"/>
</dbReference>
<keyword evidence="2 4" id="KW-0863">Zinc-finger</keyword>
<dbReference type="InterPro" id="IPR036236">
    <property type="entry name" value="Znf_C2H2_sf"/>
</dbReference>
<keyword evidence="3" id="KW-0862">Zinc</keyword>
<dbReference type="Pfam" id="PF00096">
    <property type="entry name" value="zf-C2H2"/>
    <property type="match status" value="3"/>
</dbReference>
<evidence type="ECO:0000256" key="1">
    <source>
        <dbReference type="ARBA" id="ARBA00022723"/>
    </source>
</evidence>
<dbReference type="SMART" id="SM00717">
    <property type="entry name" value="SANT"/>
    <property type="match status" value="1"/>
</dbReference>
<sequence>MVPPSQSINAWIETNLFQDFATMPTGQGIVNSSIKQINGSKTELKEKFSKRRVTRSMTQRVNDSIGYNDSSDSMITTQYIDDKRDDDINITESNIEPLDDLEEQTAAAQVLQVLRFANVPGDSSPDSSDTSSPSRTRIVDNLVENSSIITLDNNKTPYDLHEWNSEEDELLKSGVNNLGYGNWREIAATIPGRTEDQCKERWDIITLREIRDDAGLNNTYFDPDWGTIAQLDTDTASTTGTHEGISIDWSGVVNTALLPIALPNNKEGPEENTSPSPKLLTNKHSRDDNIESFITKDTNVEKIEALNEAEISADLLITAMDENPEFFYHSTSNDYPEVSYTAGSETFFISDETTNISTCSTKVEDSNETNIHQIKRRRTSVSDKSLCRNSPSSSTDGKTSQLGYACLYPHCNKSFARLYNLKSHQRTHSTDRPFKCSSCETAFARNHDLKRHQKIHENIKPYKCLGCKKLFSRLDALKRHKQNPKSRELCHETEVATA</sequence>
<evidence type="ECO:0000313" key="9">
    <source>
        <dbReference type="EMBL" id="CAG8619683.1"/>
    </source>
</evidence>
<name>A0A9N9CXX4_9GLOM</name>
<dbReference type="Gene3D" id="3.30.160.60">
    <property type="entry name" value="Classic Zinc Finger"/>
    <property type="match status" value="3"/>
</dbReference>
<dbReference type="SUPFAM" id="SSF46689">
    <property type="entry name" value="Homeodomain-like"/>
    <property type="match status" value="1"/>
</dbReference>
<dbReference type="PROSITE" id="PS51294">
    <property type="entry name" value="HTH_MYB"/>
    <property type="match status" value="1"/>
</dbReference>
<dbReference type="Pfam" id="PF00249">
    <property type="entry name" value="Myb_DNA-binding"/>
    <property type="match status" value="1"/>
</dbReference>
<protein>
    <submittedName>
        <fullName evidence="9">22099_t:CDS:1</fullName>
    </submittedName>
</protein>
<evidence type="ECO:0000256" key="3">
    <source>
        <dbReference type="ARBA" id="ARBA00022833"/>
    </source>
</evidence>
<dbReference type="PANTHER" id="PTHR23235:SF120">
    <property type="entry name" value="KRUPPEL-LIKE FACTOR 15"/>
    <property type="match status" value="1"/>
</dbReference>
<dbReference type="InterPro" id="IPR013087">
    <property type="entry name" value="Znf_C2H2_type"/>
</dbReference>
<keyword evidence="1" id="KW-0479">Metal-binding</keyword>
<dbReference type="Proteomes" id="UP000789405">
    <property type="component" value="Unassembled WGS sequence"/>
</dbReference>
<keyword evidence="10" id="KW-1185">Reference proteome</keyword>
<gene>
    <name evidence="9" type="ORF">DERYTH_LOCUS8574</name>
</gene>
<dbReference type="SMART" id="SM00355">
    <property type="entry name" value="ZnF_C2H2"/>
    <property type="match status" value="3"/>
</dbReference>
<dbReference type="InterPro" id="IPR017930">
    <property type="entry name" value="Myb_dom"/>
</dbReference>
<dbReference type="FunFam" id="3.30.160.60:FF:002343">
    <property type="entry name" value="Zinc finger protein 33A"/>
    <property type="match status" value="1"/>
</dbReference>
<dbReference type="AlphaFoldDB" id="A0A9N9CXX4"/>
<dbReference type="PANTHER" id="PTHR23235">
    <property type="entry name" value="KRUEPPEL-LIKE TRANSCRIPTION FACTOR"/>
    <property type="match status" value="1"/>
</dbReference>
<evidence type="ECO:0000259" key="6">
    <source>
        <dbReference type="PROSITE" id="PS50090"/>
    </source>
</evidence>
<feature type="domain" description="HTH myb-type" evidence="8">
    <location>
        <begin position="163"/>
        <end position="210"/>
    </location>
</feature>
<dbReference type="EMBL" id="CAJVPY010004443">
    <property type="protein sequence ID" value="CAG8619683.1"/>
    <property type="molecule type" value="Genomic_DNA"/>
</dbReference>
<dbReference type="GO" id="GO:0008270">
    <property type="term" value="F:zinc ion binding"/>
    <property type="evidence" value="ECO:0007669"/>
    <property type="project" value="UniProtKB-KW"/>
</dbReference>
<organism evidence="9 10">
    <name type="scientific">Dentiscutata erythropus</name>
    <dbReference type="NCBI Taxonomy" id="1348616"/>
    <lineage>
        <taxon>Eukaryota</taxon>
        <taxon>Fungi</taxon>
        <taxon>Fungi incertae sedis</taxon>
        <taxon>Mucoromycota</taxon>
        <taxon>Glomeromycotina</taxon>
        <taxon>Glomeromycetes</taxon>
        <taxon>Diversisporales</taxon>
        <taxon>Gigasporaceae</taxon>
        <taxon>Dentiscutata</taxon>
    </lineage>
</organism>
<feature type="domain" description="C2H2-type" evidence="7">
    <location>
        <begin position="404"/>
        <end position="433"/>
    </location>
</feature>
<evidence type="ECO:0000256" key="4">
    <source>
        <dbReference type="PROSITE-ProRule" id="PRU00042"/>
    </source>
</evidence>
<dbReference type="GO" id="GO:0000978">
    <property type="term" value="F:RNA polymerase II cis-regulatory region sequence-specific DNA binding"/>
    <property type="evidence" value="ECO:0007669"/>
    <property type="project" value="TreeGrafter"/>
</dbReference>
<accession>A0A9N9CXX4</accession>
<dbReference type="PROSITE" id="PS50090">
    <property type="entry name" value="MYB_LIKE"/>
    <property type="match status" value="1"/>
</dbReference>
<evidence type="ECO:0000259" key="8">
    <source>
        <dbReference type="PROSITE" id="PS51294"/>
    </source>
</evidence>
<evidence type="ECO:0000256" key="2">
    <source>
        <dbReference type="ARBA" id="ARBA00022771"/>
    </source>
</evidence>
<comment type="caution">
    <text evidence="9">The sequence shown here is derived from an EMBL/GenBank/DDBJ whole genome shotgun (WGS) entry which is preliminary data.</text>
</comment>
<dbReference type="InterPro" id="IPR001005">
    <property type="entry name" value="SANT/Myb"/>
</dbReference>
<feature type="domain" description="C2H2-type" evidence="7">
    <location>
        <begin position="434"/>
        <end position="461"/>
    </location>
</feature>
<proteinExistence type="predicted"/>
<dbReference type="SUPFAM" id="SSF57667">
    <property type="entry name" value="beta-beta-alpha zinc fingers"/>
    <property type="match status" value="2"/>
</dbReference>